<sequence length="188" mass="20856">MSSALVFAVAMMFFSGLPVNHAMPAPPEITEWPAECEGRTYCATMPANYPTELFEALLEGVVLDIEQNAGLENRSSDANVEDVASCRPIKSMKHLYLIKDNNENIRMVAQTKTFQIKVQVEECRHPGRTLFTENLNARLLRKNRVDCFETKVPMQFLVLSLDGTMLESVAPKDGIPTSCAGKLMTGKA</sequence>
<dbReference type="Proteomes" id="UP001064048">
    <property type="component" value="Chromosome 4"/>
</dbReference>
<name>A0ACC0JIR9_CHOFU</name>
<reference evidence="1 2" key="1">
    <citation type="journal article" date="2022" name="Genome Biol. Evol.">
        <title>The Spruce Budworm Genome: Reconstructing the Evolutionary History of Antifreeze Proteins.</title>
        <authorList>
            <person name="Beliveau C."/>
            <person name="Gagne P."/>
            <person name="Picq S."/>
            <person name="Vernygora O."/>
            <person name="Keeling C.I."/>
            <person name="Pinkney K."/>
            <person name="Doucet D."/>
            <person name="Wen F."/>
            <person name="Johnston J.S."/>
            <person name="Maaroufi H."/>
            <person name="Boyle B."/>
            <person name="Laroche J."/>
            <person name="Dewar K."/>
            <person name="Juretic N."/>
            <person name="Blackburn G."/>
            <person name="Nisole A."/>
            <person name="Brunet B."/>
            <person name="Brandao M."/>
            <person name="Lumley L."/>
            <person name="Duan J."/>
            <person name="Quan G."/>
            <person name="Lucarotti C.J."/>
            <person name="Roe A.D."/>
            <person name="Sperling F.A.H."/>
            <person name="Levesque R.C."/>
            <person name="Cusson M."/>
        </authorList>
    </citation>
    <scope>NUCLEOTIDE SEQUENCE [LARGE SCALE GENOMIC DNA]</scope>
    <source>
        <strain evidence="1">Glfc:IPQL:Cfum</strain>
    </source>
</reference>
<evidence type="ECO:0000313" key="2">
    <source>
        <dbReference type="Proteomes" id="UP001064048"/>
    </source>
</evidence>
<evidence type="ECO:0000313" key="1">
    <source>
        <dbReference type="EMBL" id="KAI8423999.1"/>
    </source>
</evidence>
<gene>
    <name evidence="1" type="ORF">MSG28_002656</name>
</gene>
<comment type="caution">
    <text evidence="1">The sequence shown here is derived from an EMBL/GenBank/DDBJ whole genome shotgun (WGS) entry which is preliminary data.</text>
</comment>
<dbReference type="EMBL" id="CM046104">
    <property type="protein sequence ID" value="KAI8423999.1"/>
    <property type="molecule type" value="Genomic_DNA"/>
</dbReference>
<proteinExistence type="predicted"/>
<organism evidence="1 2">
    <name type="scientific">Choristoneura fumiferana</name>
    <name type="common">Spruce budworm moth</name>
    <name type="synonym">Archips fumiferana</name>
    <dbReference type="NCBI Taxonomy" id="7141"/>
    <lineage>
        <taxon>Eukaryota</taxon>
        <taxon>Metazoa</taxon>
        <taxon>Ecdysozoa</taxon>
        <taxon>Arthropoda</taxon>
        <taxon>Hexapoda</taxon>
        <taxon>Insecta</taxon>
        <taxon>Pterygota</taxon>
        <taxon>Neoptera</taxon>
        <taxon>Endopterygota</taxon>
        <taxon>Lepidoptera</taxon>
        <taxon>Glossata</taxon>
        <taxon>Ditrysia</taxon>
        <taxon>Tortricoidea</taxon>
        <taxon>Tortricidae</taxon>
        <taxon>Tortricinae</taxon>
        <taxon>Choristoneura</taxon>
    </lineage>
</organism>
<accession>A0ACC0JIR9</accession>
<keyword evidence="2" id="KW-1185">Reference proteome</keyword>
<protein>
    <submittedName>
        <fullName evidence="1">Uncharacterized protein</fullName>
    </submittedName>
</protein>